<dbReference type="PANTHER" id="PTHR31088">
    <property type="entry name" value="MEMBRANE-ASSOCIATED PROTEIN VIPP1, CHLOROPLASTIC"/>
    <property type="match status" value="1"/>
</dbReference>
<keyword evidence="4" id="KW-1185">Reference proteome</keyword>
<feature type="coiled-coil region" evidence="2">
    <location>
        <begin position="37"/>
        <end position="64"/>
    </location>
</feature>
<dbReference type="Proteomes" id="UP000054837">
    <property type="component" value="Unassembled WGS sequence"/>
</dbReference>
<comment type="caution">
    <text evidence="3">The sequence shown here is derived from an EMBL/GenBank/DDBJ whole genome shotgun (WGS) entry which is preliminary data.</text>
</comment>
<dbReference type="PANTHER" id="PTHR31088:SF6">
    <property type="entry name" value="PHAGE SHOCK PROTEIN A"/>
    <property type="match status" value="1"/>
</dbReference>
<protein>
    <recommendedName>
        <fullName evidence="5">Phage shock protein A</fullName>
    </recommendedName>
</protein>
<name>A0A0W8I8P8_9MICO</name>
<accession>A0A0W8I8P8</accession>
<organism evidence="3 4">
    <name type="scientific">Serinicoccus chungangensis</name>
    <dbReference type="NCBI Taxonomy" id="767452"/>
    <lineage>
        <taxon>Bacteria</taxon>
        <taxon>Bacillati</taxon>
        <taxon>Actinomycetota</taxon>
        <taxon>Actinomycetes</taxon>
        <taxon>Micrococcales</taxon>
        <taxon>Ornithinimicrobiaceae</taxon>
        <taxon>Serinicoccus</taxon>
    </lineage>
</organism>
<gene>
    <name evidence="3" type="ORF">AVL62_05625</name>
</gene>
<dbReference type="AlphaFoldDB" id="A0A0W8I8P8"/>
<proteinExistence type="inferred from homology"/>
<comment type="similarity">
    <text evidence="1">Belongs to the PspA/Vipp/IM30 family.</text>
</comment>
<dbReference type="RefSeq" id="WP_058890876.1">
    <property type="nucleotide sequence ID" value="NZ_LQBL01000022.1"/>
</dbReference>
<keyword evidence="2" id="KW-0175">Coiled coil</keyword>
<dbReference type="STRING" id="767452.AVL62_05625"/>
<dbReference type="OrthoDB" id="9779630at2"/>
<evidence type="ECO:0000313" key="4">
    <source>
        <dbReference type="Proteomes" id="UP000054837"/>
    </source>
</evidence>
<evidence type="ECO:0000313" key="3">
    <source>
        <dbReference type="EMBL" id="KUG55768.1"/>
    </source>
</evidence>
<feature type="coiled-coil region" evidence="2">
    <location>
        <begin position="133"/>
        <end position="167"/>
    </location>
</feature>
<sequence>MTQKQTILGRVGQLARANINALLDRAEDPEKMLDQLVRDYTNSIAEAEEAVAQTIANVRMAEGDLQTDREAAAEWGRKAAAASAKAEEMRAAGDPDGAYKFDNLARVALGRQIQHEEDVRTAEPTIAQQNQTVDQLKAGLVTMKTKLEDLKARRSTLVARARSVEAQEKVQEAMSSIDVMDPSSDLSRWEESIRKQEAMVAGRAEAQSASLEDQFAELETSSGDAEIEARLAQLKNQAQG</sequence>
<evidence type="ECO:0000256" key="1">
    <source>
        <dbReference type="ARBA" id="ARBA00043985"/>
    </source>
</evidence>
<dbReference type="EMBL" id="LQBL01000022">
    <property type="protein sequence ID" value="KUG55768.1"/>
    <property type="molecule type" value="Genomic_DNA"/>
</dbReference>
<reference evidence="3 4" key="1">
    <citation type="submission" date="2015-12" db="EMBL/GenBank/DDBJ databases">
        <title>Serinicoccus chungangenesis strain CD08_5 genome sequencing and assembly.</title>
        <authorList>
            <person name="Chander A.M."/>
            <person name="Kaur G."/>
            <person name="Nair G.R."/>
            <person name="Dhawan D.K."/>
            <person name="Kochhar R.K."/>
            <person name="Mayilraj S."/>
            <person name="Bhadada S.K."/>
        </authorList>
    </citation>
    <scope>NUCLEOTIDE SEQUENCE [LARGE SCALE GENOMIC DNA]</scope>
    <source>
        <strain evidence="3 4">CD08_5</strain>
    </source>
</reference>
<evidence type="ECO:0000256" key="2">
    <source>
        <dbReference type="SAM" id="Coils"/>
    </source>
</evidence>
<evidence type="ECO:0008006" key="5">
    <source>
        <dbReference type="Google" id="ProtNLM"/>
    </source>
</evidence>
<dbReference type="InterPro" id="IPR007157">
    <property type="entry name" value="PspA_VIPP1"/>
</dbReference>
<dbReference type="Pfam" id="PF04012">
    <property type="entry name" value="PspA_IM30"/>
    <property type="match status" value="1"/>
</dbReference>